<dbReference type="Proteomes" id="UP000230405">
    <property type="component" value="Unassembled WGS sequence"/>
</dbReference>
<feature type="domain" description="Large ribosomal subunit protein bL9 C-terminal" evidence="9">
    <location>
        <begin position="65"/>
        <end position="142"/>
    </location>
</feature>
<dbReference type="Gene3D" id="3.40.5.10">
    <property type="entry name" value="Ribosomal protein L9, N-terminal domain"/>
    <property type="match status" value="1"/>
</dbReference>
<evidence type="ECO:0000256" key="2">
    <source>
        <dbReference type="ARBA" id="ARBA00022730"/>
    </source>
</evidence>
<dbReference type="Pfam" id="PF03948">
    <property type="entry name" value="Ribosomal_L9_C"/>
    <property type="match status" value="1"/>
</dbReference>
<dbReference type="Pfam" id="PF01281">
    <property type="entry name" value="Ribosomal_L9_N"/>
    <property type="match status" value="1"/>
</dbReference>
<dbReference type="PANTHER" id="PTHR21368">
    <property type="entry name" value="50S RIBOSOMAL PROTEIN L9"/>
    <property type="match status" value="1"/>
</dbReference>
<evidence type="ECO:0000313" key="10">
    <source>
        <dbReference type="EMBL" id="PIZ98664.1"/>
    </source>
</evidence>
<keyword evidence="3" id="KW-0694">RNA-binding</keyword>
<comment type="caution">
    <text evidence="10">The sequence shown here is derived from an EMBL/GenBank/DDBJ whole genome shotgun (WGS) entry which is preliminary data.</text>
</comment>
<evidence type="ECO:0000256" key="6">
    <source>
        <dbReference type="ARBA" id="ARBA00035292"/>
    </source>
</evidence>
<sequence>MQILFIKNCIHGRVGEIKEVKDGLALNFLIPQKLAFLPTPTNIRLVQQNKQKDNKQLVDLPKQEKIIHILTNATLQIKVRVNDQNHLYAAINEQQIVDSIKEQFKIDLPNKSLQINQNVKKLGSQEIEIILNKQAVKLKINISKK</sequence>
<keyword evidence="4 10" id="KW-0689">Ribosomal protein</keyword>
<dbReference type="AlphaFoldDB" id="A0A2M7VDY2"/>
<dbReference type="SUPFAM" id="SSF55658">
    <property type="entry name" value="L9 N-domain-like"/>
    <property type="match status" value="1"/>
</dbReference>
<accession>A0A2M7VDY2</accession>
<dbReference type="InterPro" id="IPR020594">
    <property type="entry name" value="Ribosomal_bL9_bac/chp"/>
</dbReference>
<evidence type="ECO:0000256" key="1">
    <source>
        <dbReference type="ARBA" id="ARBA00010605"/>
    </source>
</evidence>
<dbReference type="GO" id="GO:0019843">
    <property type="term" value="F:rRNA binding"/>
    <property type="evidence" value="ECO:0007669"/>
    <property type="project" value="UniProtKB-KW"/>
</dbReference>
<organism evidence="10 11">
    <name type="scientific">Candidatus Komeilibacteria bacterium CG_4_10_14_0_2_um_filter_37_10</name>
    <dbReference type="NCBI Taxonomy" id="1974470"/>
    <lineage>
        <taxon>Bacteria</taxon>
        <taxon>Candidatus Komeiliibacteriota</taxon>
    </lineage>
</organism>
<dbReference type="InterPro" id="IPR036935">
    <property type="entry name" value="Ribosomal_bL9_N_sf"/>
</dbReference>
<dbReference type="NCBIfam" id="TIGR00158">
    <property type="entry name" value="L9"/>
    <property type="match status" value="1"/>
</dbReference>
<evidence type="ECO:0000256" key="4">
    <source>
        <dbReference type="ARBA" id="ARBA00022980"/>
    </source>
</evidence>
<dbReference type="EMBL" id="PFPO01000073">
    <property type="protein sequence ID" value="PIZ98664.1"/>
    <property type="molecule type" value="Genomic_DNA"/>
</dbReference>
<proteinExistence type="inferred from homology"/>
<comment type="similarity">
    <text evidence="1">Belongs to the bacterial ribosomal protein bL9 family.</text>
</comment>
<dbReference type="InterPro" id="IPR000244">
    <property type="entry name" value="Ribosomal_bL9"/>
</dbReference>
<dbReference type="InterPro" id="IPR036791">
    <property type="entry name" value="Ribosomal_bL9_C_sf"/>
</dbReference>
<feature type="domain" description="Ribosomal protein L9" evidence="8">
    <location>
        <begin position="1"/>
        <end position="44"/>
    </location>
</feature>
<protein>
    <recommendedName>
        <fullName evidence="6">Large ribosomal subunit protein bL9</fullName>
    </recommendedName>
    <alternativeName>
        <fullName evidence="7">50S ribosomal protein L9</fullName>
    </alternativeName>
</protein>
<dbReference type="GO" id="GO:0005840">
    <property type="term" value="C:ribosome"/>
    <property type="evidence" value="ECO:0007669"/>
    <property type="project" value="UniProtKB-KW"/>
</dbReference>
<gene>
    <name evidence="10" type="primary">rplI</name>
    <name evidence="10" type="ORF">COX77_04015</name>
</gene>
<dbReference type="InterPro" id="IPR020069">
    <property type="entry name" value="Ribosomal_bL9_C"/>
</dbReference>
<evidence type="ECO:0000259" key="9">
    <source>
        <dbReference type="Pfam" id="PF03948"/>
    </source>
</evidence>
<dbReference type="SUPFAM" id="SSF55653">
    <property type="entry name" value="Ribosomal protein L9 C-domain"/>
    <property type="match status" value="1"/>
</dbReference>
<dbReference type="InterPro" id="IPR020070">
    <property type="entry name" value="Ribosomal_bL9_N"/>
</dbReference>
<keyword evidence="2" id="KW-0699">rRNA-binding</keyword>
<dbReference type="GO" id="GO:0003735">
    <property type="term" value="F:structural constituent of ribosome"/>
    <property type="evidence" value="ECO:0007669"/>
    <property type="project" value="InterPro"/>
</dbReference>
<evidence type="ECO:0000313" key="11">
    <source>
        <dbReference type="Proteomes" id="UP000230405"/>
    </source>
</evidence>
<reference evidence="11" key="1">
    <citation type="submission" date="2017-09" db="EMBL/GenBank/DDBJ databases">
        <title>Depth-based differentiation of microbial function through sediment-hosted aquifers and enrichment of novel symbionts in the deep terrestrial subsurface.</title>
        <authorList>
            <person name="Probst A.J."/>
            <person name="Ladd B."/>
            <person name="Jarett J.K."/>
            <person name="Geller-Mcgrath D.E."/>
            <person name="Sieber C.M.K."/>
            <person name="Emerson J.B."/>
            <person name="Anantharaman K."/>
            <person name="Thomas B.C."/>
            <person name="Malmstrom R."/>
            <person name="Stieglmeier M."/>
            <person name="Klingl A."/>
            <person name="Woyke T."/>
            <person name="Ryan C.M."/>
            <person name="Banfield J.F."/>
        </authorList>
    </citation>
    <scope>NUCLEOTIDE SEQUENCE [LARGE SCALE GENOMIC DNA]</scope>
</reference>
<dbReference type="InterPro" id="IPR009027">
    <property type="entry name" value="Ribosomal_bL9/RNase_H1_N"/>
</dbReference>
<dbReference type="GO" id="GO:1990904">
    <property type="term" value="C:ribonucleoprotein complex"/>
    <property type="evidence" value="ECO:0007669"/>
    <property type="project" value="UniProtKB-KW"/>
</dbReference>
<dbReference type="Gene3D" id="3.10.430.100">
    <property type="entry name" value="Ribosomal protein L9, C-terminal domain"/>
    <property type="match status" value="1"/>
</dbReference>
<evidence type="ECO:0000256" key="3">
    <source>
        <dbReference type="ARBA" id="ARBA00022884"/>
    </source>
</evidence>
<name>A0A2M7VDY2_9BACT</name>
<evidence type="ECO:0000256" key="5">
    <source>
        <dbReference type="ARBA" id="ARBA00023274"/>
    </source>
</evidence>
<keyword evidence="5" id="KW-0687">Ribonucleoprotein</keyword>
<dbReference type="GO" id="GO:0006412">
    <property type="term" value="P:translation"/>
    <property type="evidence" value="ECO:0007669"/>
    <property type="project" value="InterPro"/>
</dbReference>
<evidence type="ECO:0000259" key="8">
    <source>
        <dbReference type="Pfam" id="PF01281"/>
    </source>
</evidence>
<evidence type="ECO:0000256" key="7">
    <source>
        <dbReference type="ARBA" id="ARBA00035456"/>
    </source>
</evidence>